<protein>
    <submittedName>
        <fullName evidence="1">Uncharacterized protein</fullName>
    </submittedName>
</protein>
<sequence>CEPCLAGKQRHHNIPRGPSTRKSRIIAHIHTDLKGPMPIASKEGYRYWITFICD</sequence>
<feature type="non-terminal residue" evidence="1">
    <location>
        <position position="54"/>
    </location>
</feature>
<reference evidence="1" key="1">
    <citation type="submission" date="2022-09" db="EMBL/GenBank/DDBJ databases">
        <title>A Global Phylogenomic Analysis of the Shiitake Genus Lentinula.</title>
        <authorList>
            <consortium name="DOE Joint Genome Institute"/>
            <person name="Sierra-Patev S."/>
            <person name="Min B."/>
            <person name="Naranjo-Ortiz M."/>
            <person name="Looney B."/>
            <person name="Konkel Z."/>
            <person name="Slot J.C."/>
            <person name="Sakamoto Y."/>
            <person name="Steenwyk J.L."/>
            <person name="Rokas A."/>
            <person name="Carro J."/>
            <person name="Camarero S."/>
            <person name="Ferreira P."/>
            <person name="Molpeceres G."/>
            <person name="Ruiz-Duenas F.J."/>
            <person name="Serrano A."/>
            <person name="Henrissat B."/>
            <person name="Drula E."/>
            <person name="Hughes K.W."/>
            <person name="Mata J.L."/>
            <person name="Ishikawa N.K."/>
            <person name="Vargas-Isla R."/>
            <person name="Ushijima S."/>
            <person name="Smith C.A."/>
            <person name="Ahrendt S."/>
            <person name="Andreopoulos W."/>
            <person name="He G."/>
            <person name="Labutti K."/>
            <person name="Lipzen A."/>
            <person name="Ng V."/>
            <person name="Riley R."/>
            <person name="Sandor L."/>
            <person name="Barry K."/>
            <person name="Martinez A.T."/>
            <person name="Xiao Y."/>
            <person name="Gibbons J.G."/>
            <person name="Terashima K."/>
            <person name="Grigoriev I.V."/>
            <person name="Hibbett D.S."/>
        </authorList>
    </citation>
    <scope>NUCLEOTIDE SEQUENCE</scope>
    <source>
        <strain evidence="1">TMI1499</strain>
    </source>
</reference>
<comment type="caution">
    <text evidence="1">The sequence shown here is derived from an EMBL/GenBank/DDBJ whole genome shotgun (WGS) entry which is preliminary data.</text>
</comment>
<accession>A0ACC1TKG7</accession>
<gene>
    <name evidence="1" type="ORF">F5876DRAFT_19098</name>
</gene>
<evidence type="ECO:0000313" key="1">
    <source>
        <dbReference type="EMBL" id="KAJ3805196.1"/>
    </source>
</evidence>
<evidence type="ECO:0000313" key="2">
    <source>
        <dbReference type="Proteomes" id="UP001163835"/>
    </source>
</evidence>
<dbReference type="EMBL" id="MU795657">
    <property type="protein sequence ID" value="KAJ3805196.1"/>
    <property type="molecule type" value="Genomic_DNA"/>
</dbReference>
<keyword evidence="2" id="KW-1185">Reference proteome</keyword>
<organism evidence="1 2">
    <name type="scientific">Lentinula aff. lateritia</name>
    <dbReference type="NCBI Taxonomy" id="2804960"/>
    <lineage>
        <taxon>Eukaryota</taxon>
        <taxon>Fungi</taxon>
        <taxon>Dikarya</taxon>
        <taxon>Basidiomycota</taxon>
        <taxon>Agaricomycotina</taxon>
        <taxon>Agaricomycetes</taxon>
        <taxon>Agaricomycetidae</taxon>
        <taxon>Agaricales</taxon>
        <taxon>Marasmiineae</taxon>
        <taxon>Omphalotaceae</taxon>
        <taxon>Lentinula</taxon>
    </lineage>
</organism>
<feature type="non-terminal residue" evidence="1">
    <location>
        <position position="1"/>
    </location>
</feature>
<proteinExistence type="predicted"/>
<dbReference type="Proteomes" id="UP001163835">
    <property type="component" value="Unassembled WGS sequence"/>
</dbReference>
<name>A0ACC1TKG7_9AGAR</name>